<feature type="transmembrane region" description="Helical" evidence="6">
    <location>
        <begin position="244"/>
        <end position="267"/>
    </location>
</feature>
<comment type="caution">
    <text evidence="7">The sequence shown here is derived from an EMBL/GenBank/DDBJ whole genome shotgun (WGS) entry which is preliminary data.</text>
</comment>
<feature type="region of interest" description="Disordered" evidence="5">
    <location>
        <begin position="348"/>
        <end position="399"/>
    </location>
</feature>
<name>A0A8H4QKX0_9AGAR</name>
<proteinExistence type="predicted"/>
<dbReference type="PANTHER" id="PTHR16201">
    <property type="entry name" value="SEVEN TRANSMEMBRANE PROTEIN 1-RELATED"/>
    <property type="match status" value="1"/>
</dbReference>
<sequence>MDSYSPMSLDTCTPHHDWFNAFLTFGLCCGLVISYLPQHYRIIHTKSSEGFSPVFLLLGTTSAASGMFNMITLQAPIVKCCRVVSLGSCIEMSAGVIQVGLQWVCFGFVFVLYMLYYPEHLKYVQIDIEEGDEHRHIPVKTPVRSEEWRLSVILAWITVAHFILLFLTTAYLLLTPTDAAQLSLWATFLGVSSATLAAIQYMPQLMHTYRTKLVGALSIPMMLIQTPGGILMVTSIVLRPGTNWTSWATFAIAAILQGCLLAMCIAWKVRQKKLQIDDFGNPLHPTFPPNSWSDVPSNVHSNVGTYNRSTSPYLADEDSVPGLVTTPSENPIAVRTALTRALESAAESNLMSPALEEPSREENEQTPLLKRSDSSSVRSSSTGRKAAEAARGWQAWFGR</sequence>
<keyword evidence="4 6" id="KW-0472">Membrane</keyword>
<evidence type="ECO:0000256" key="4">
    <source>
        <dbReference type="ARBA" id="ARBA00023136"/>
    </source>
</evidence>
<evidence type="ECO:0000256" key="2">
    <source>
        <dbReference type="ARBA" id="ARBA00022692"/>
    </source>
</evidence>
<evidence type="ECO:0000256" key="6">
    <source>
        <dbReference type="SAM" id="Phobius"/>
    </source>
</evidence>
<dbReference type="GO" id="GO:0016020">
    <property type="term" value="C:membrane"/>
    <property type="evidence" value="ECO:0007669"/>
    <property type="project" value="UniProtKB-SubCell"/>
</dbReference>
<evidence type="ECO:0000256" key="5">
    <source>
        <dbReference type="SAM" id="MobiDB-lite"/>
    </source>
</evidence>
<evidence type="ECO:0000313" key="8">
    <source>
        <dbReference type="Proteomes" id="UP000521872"/>
    </source>
</evidence>
<dbReference type="Pfam" id="PF04193">
    <property type="entry name" value="PQ-loop"/>
    <property type="match status" value="2"/>
</dbReference>
<dbReference type="InterPro" id="IPR051415">
    <property type="entry name" value="LAAT-1"/>
</dbReference>
<comment type="subcellular location">
    <subcellularLocation>
        <location evidence="1">Membrane</location>
        <topology evidence="1">Multi-pass membrane protein</topology>
    </subcellularLocation>
</comment>
<reference evidence="7 8" key="1">
    <citation type="submission" date="2019-12" db="EMBL/GenBank/DDBJ databases">
        <authorList>
            <person name="Floudas D."/>
            <person name="Bentzer J."/>
            <person name="Ahren D."/>
            <person name="Johansson T."/>
            <person name="Persson P."/>
            <person name="Tunlid A."/>
        </authorList>
    </citation>
    <scope>NUCLEOTIDE SEQUENCE [LARGE SCALE GENOMIC DNA]</scope>
    <source>
        <strain evidence="7 8">CBS 102.39</strain>
    </source>
</reference>
<evidence type="ECO:0000313" key="7">
    <source>
        <dbReference type="EMBL" id="KAF4612711.1"/>
    </source>
</evidence>
<evidence type="ECO:0000256" key="1">
    <source>
        <dbReference type="ARBA" id="ARBA00004141"/>
    </source>
</evidence>
<feature type="transmembrane region" description="Helical" evidence="6">
    <location>
        <begin position="92"/>
        <end position="116"/>
    </location>
</feature>
<feature type="transmembrane region" description="Helical" evidence="6">
    <location>
        <begin position="150"/>
        <end position="174"/>
    </location>
</feature>
<organism evidence="7 8">
    <name type="scientific">Agrocybe pediades</name>
    <dbReference type="NCBI Taxonomy" id="84607"/>
    <lineage>
        <taxon>Eukaryota</taxon>
        <taxon>Fungi</taxon>
        <taxon>Dikarya</taxon>
        <taxon>Basidiomycota</taxon>
        <taxon>Agaricomycotina</taxon>
        <taxon>Agaricomycetes</taxon>
        <taxon>Agaricomycetidae</taxon>
        <taxon>Agaricales</taxon>
        <taxon>Agaricineae</taxon>
        <taxon>Strophariaceae</taxon>
        <taxon>Agrocybe</taxon>
    </lineage>
</organism>
<feature type="transmembrane region" description="Helical" evidence="6">
    <location>
        <begin position="20"/>
        <end position="38"/>
    </location>
</feature>
<dbReference type="AlphaFoldDB" id="A0A8H4QKX0"/>
<dbReference type="PANTHER" id="PTHR16201:SF11">
    <property type="entry name" value="PQ-LOOP REPEAT-CONTAINING PROTEIN"/>
    <property type="match status" value="1"/>
</dbReference>
<gene>
    <name evidence="7" type="ORF">D9613_011836</name>
</gene>
<feature type="transmembrane region" description="Helical" evidence="6">
    <location>
        <begin position="213"/>
        <end position="238"/>
    </location>
</feature>
<dbReference type="EMBL" id="JAACJL010000047">
    <property type="protein sequence ID" value="KAF4612711.1"/>
    <property type="molecule type" value="Genomic_DNA"/>
</dbReference>
<protein>
    <recommendedName>
        <fullName evidence="9">PQ loop repeat protein</fullName>
    </recommendedName>
</protein>
<feature type="transmembrane region" description="Helical" evidence="6">
    <location>
        <begin position="50"/>
        <end position="72"/>
    </location>
</feature>
<dbReference type="Proteomes" id="UP000521872">
    <property type="component" value="Unassembled WGS sequence"/>
</dbReference>
<feature type="transmembrane region" description="Helical" evidence="6">
    <location>
        <begin position="180"/>
        <end position="201"/>
    </location>
</feature>
<dbReference type="Gene3D" id="1.20.1280.290">
    <property type="match status" value="2"/>
</dbReference>
<evidence type="ECO:0008006" key="9">
    <source>
        <dbReference type="Google" id="ProtNLM"/>
    </source>
</evidence>
<accession>A0A8H4QKX0</accession>
<keyword evidence="8" id="KW-1185">Reference proteome</keyword>
<dbReference type="SMART" id="SM00679">
    <property type="entry name" value="CTNS"/>
    <property type="match status" value="2"/>
</dbReference>
<keyword evidence="3 6" id="KW-1133">Transmembrane helix</keyword>
<keyword evidence="2 6" id="KW-0812">Transmembrane</keyword>
<evidence type="ECO:0000256" key="3">
    <source>
        <dbReference type="ARBA" id="ARBA00022989"/>
    </source>
</evidence>
<dbReference type="InterPro" id="IPR006603">
    <property type="entry name" value="PQ-loop_rpt"/>
</dbReference>